<dbReference type="RefSeq" id="WP_184809704.1">
    <property type="nucleotide sequence ID" value="NZ_JACHJQ010000002.1"/>
</dbReference>
<dbReference type="PRINTS" id="PR00301">
    <property type="entry name" value="HEATSHOCK70"/>
</dbReference>
<feature type="compositionally biased region" description="Pro residues" evidence="7">
    <location>
        <begin position="548"/>
        <end position="567"/>
    </location>
</feature>
<evidence type="ECO:0000256" key="1">
    <source>
        <dbReference type="ARBA" id="ARBA00007381"/>
    </source>
</evidence>
<dbReference type="EMBL" id="JACHJQ010000002">
    <property type="protein sequence ID" value="MBB4905480.1"/>
    <property type="molecule type" value="Genomic_DNA"/>
</dbReference>
<dbReference type="SUPFAM" id="SSF53067">
    <property type="entry name" value="Actin-like ATPase domain"/>
    <property type="match status" value="2"/>
</dbReference>
<evidence type="ECO:0000256" key="2">
    <source>
        <dbReference type="ARBA" id="ARBA00022741"/>
    </source>
</evidence>
<keyword evidence="5" id="KW-0143">Chaperone</keyword>
<keyword evidence="9" id="KW-1185">Reference proteome</keyword>
<feature type="compositionally biased region" description="Low complexity" evidence="7">
    <location>
        <begin position="568"/>
        <end position="584"/>
    </location>
</feature>
<gene>
    <name evidence="8" type="ORF">FHR82_001697</name>
</gene>
<dbReference type="Gene3D" id="3.90.640.10">
    <property type="entry name" value="Actin, Chain A, domain 4"/>
    <property type="match status" value="1"/>
</dbReference>
<accession>A0A7W7Q1V8</accession>
<organism evidence="8 9">
    <name type="scientific">Actinophytocola algeriensis</name>
    <dbReference type="NCBI Taxonomy" id="1768010"/>
    <lineage>
        <taxon>Bacteria</taxon>
        <taxon>Bacillati</taxon>
        <taxon>Actinomycetota</taxon>
        <taxon>Actinomycetes</taxon>
        <taxon>Pseudonocardiales</taxon>
        <taxon>Pseudonocardiaceae</taxon>
    </lineage>
</organism>
<protein>
    <submittedName>
        <fullName evidence="8">Molecular chaperone DnaK (HSP70)</fullName>
    </submittedName>
</protein>
<feature type="compositionally biased region" description="Low complexity" evidence="7">
    <location>
        <begin position="492"/>
        <end position="539"/>
    </location>
</feature>
<evidence type="ECO:0000256" key="5">
    <source>
        <dbReference type="ARBA" id="ARBA00023186"/>
    </source>
</evidence>
<comment type="caution">
    <text evidence="8">The sequence shown here is derived from an EMBL/GenBank/DDBJ whole genome shotgun (WGS) entry which is preliminary data.</text>
</comment>
<dbReference type="InterPro" id="IPR043129">
    <property type="entry name" value="ATPase_NBD"/>
</dbReference>
<name>A0A7W7Q1V8_9PSEU</name>
<dbReference type="Proteomes" id="UP000520767">
    <property type="component" value="Unassembled WGS sequence"/>
</dbReference>
<dbReference type="InterPro" id="IPR018181">
    <property type="entry name" value="Heat_shock_70_CS"/>
</dbReference>
<keyword evidence="3 6" id="KW-0067">ATP-binding</keyword>
<keyword evidence="2 6" id="KW-0547">Nucleotide-binding</keyword>
<feature type="region of interest" description="Disordered" evidence="7">
    <location>
        <begin position="406"/>
        <end position="584"/>
    </location>
</feature>
<reference evidence="8 9" key="1">
    <citation type="submission" date="2020-08" db="EMBL/GenBank/DDBJ databases">
        <title>Genomic Encyclopedia of Type Strains, Phase III (KMG-III): the genomes of soil and plant-associated and newly described type strains.</title>
        <authorList>
            <person name="Whitman W."/>
        </authorList>
    </citation>
    <scope>NUCLEOTIDE SEQUENCE [LARGE SCALE GENOMIC DNA]</scope>
    <source>
        <strain evidence="8 9">CECT 8960</strain>
    </source>
</reference>
<dbReference type="InterPro" id="IPR013126">
    <property type="entry name" value="Hsp_70_fam"/>
</dbReference>
<sequence length="584" mass="59879">MSYRVGIDFGTTFTATAVHRDGEQAAEVVPLGDGRPAVPSVVFVAEDGSFVMGDAAVRRAVTDPDRVVREVKRRIGDRTPVLVAGEPIEAHVIAACFVRWVVDRVTEREGGPPATVVLSHPASWGRHKCELMIEALAGQGVSPVRLVTEPAAAAVAYTASRHVAPGTAIGVYDLGGGTFDATVVRQLDEGGFELTGTPQGIESLGGVDFDEAVFEQVKAIVGTQWTDLDFTDPLVRTAAATLRRECTEAKEALSSDTEVTIPVMLPGVSTRVRMVRTEFEQLVAPAIAATVAALRTACESAGSPDLSAVLLVGGSSRIPLVSQLVSAAFDRPVTVDSDPKAVVACGAALSVRPASPSARTEVLAPVVAVPAFRSRRAVTLGVGIAMCLGALVVTAGTVGTDLLPGGPSPVGVADPIPTDGPRDVVDRSPVGTPQEGEEDPWTGEPYRETTPPGPKRPGAQPTKASPATLTPTPTTGGDRDAEINGAPPTGQPVNPGSSVPPTGPGSSVPDPGPVSSDPPSQDSSSAVPEPEPEPSSSQPDPEPDPDPDPPSSEPPPEPSSDPPPADPATPTDSTDPSTGTTETT</sequence>
<dbReference type="PROSITE" id="PS01036">
    <property type="entry name" value="HSP70_3"/>
    <property type="match status" value="1"/>
</dbReference>
<evidence type="ECO:0000256" key="6">
    <source>
        <dbReference type="RuleBase" id="RU003322"/>
    </source>
</evidence>
<evidence type="ECO:0000256" key="4">
    <source>
        <dbReference type="ARBA" id="ARBA00023016"/>
    </source>
</evidence>
<dbReference type="PROSITE" id="PS00329">
    <property type="entry name" value="HSP70_2"/>
    <property type="match status" value="1"/>
</dbReference>
<evidence type="ECO:0000313" key="8">
    <source>
        <dbReference type="EMBL" id="MBB4905480.1"/>
    </source>
</evidence>
<keyword evidence="4" id="KW-0346">Stress response</keyword>
<dbReference type="Pfam" id="PF00012">
    <property type="entry name" value="HSP70"/>
    <property type="match status" value="2"/>
</dbReference>
<dbReference type="GO" id="GO:0140662">
    <property type="term" value="F:ATP-dependent protein folding chaperone"/>
    <property type="evidence" value="ECO:0007669"/>
    <property type="project" value="InterPro"/>
</dbReference>
<feature type="compositionally biased region" description="Low complexity" evidence="7">
    <location>
        <begin position="461"/>
        <end position="475"/>
    </location>
</feature>
<dbReference type="Gene3D" id="3.30.420.40">
    <property type="match status" value="2"/>
</dbReference>
<dbReference type="AlphaFoldDB" id="A0A7W7Q1V8"/>
<dbReference type="FunFam" id="3.30.420.40:FF:000028">
    <property type="entry name" value="heat shock 70 kDa protein-like"/>
    <property type="match status" value="1"/>
</dbReference>
<comment type="similarity">
    <text evidence="1 6">Belongs to the heat shock protein 70 family.</text>
</comment>
<evidence type="ECO:0000256" key="3">
    <source>
        <dbReference type="ARBA" id="ARBA00022840"/>
    </source>
</evidence>
<evidence type="ECO:0000313" key="9">
    <source>
        <dbReference type="Proteomes" id="UP000520767"/>
    </source>
</evidence>
<dbReference type="PANTHER" id="PTHR19375">
    <property type="entry name" value="HEAT SHOCK PROTEIN 70KDA"/>
    <property type="match status" value="1"/>
</dbReference>
<evidence type="ECO:0000256" key="7">
    <source>
        <dbReference type="SAM" id="MobiDB-lite"/>
    </source>
</evidence>
<proteinExistence type="inferred from homology"/>
<dbReference type="GO" id="GO:0005524">
    <property type="term" value="F:ATP binding"/>
    <property type="evidence" value="ECO:0007669"/>
    <property type="project" value="UniProtKB-KW"/>
</dbReference>